<evidence type="ECO:0000313" key="2">
    <source>
        <dbReference type="Proteomes" id="UP001239111"/>
    </source>
</evidence>
<evidence type="ECO:0000313" key="1">
    <source>
        <dbReference type="EMBL" id="KAJ8670818.1"/>
    </source>
</evidence>
<dbReference type="EMBL" id="CM056743">
    <property type="protein sequence ID" value="KAJ8670818.1"/>
    <property type="molecule type" value="Genomic_DNA"/>
</dbReference>
<sequence length="407" mass="44549">MEGASNGIPVAYSTIEIQTNKQNNQNQNQMRDKRRASYSTIAQTETLPPRDAAIVIDAVDNLTIRDYALSIGNIIGPENMCSISRISQGRICIYMKAVNTAEYLVAQTKYVNINNHRLAIRPLNTQAKRILISNVHTVIPNSILAEIFDNYNVTLKSRIVRLKTGLQDEGPVVPPLQGDSSKTQTEISTENEANSSKAPVFELLAEVREEEATGPVVDTSMELGGSGLVLQDVQIDDSTTQVSATASKKRLPSTSASTGDVEEEAMSQTGDGDNHPPSLESAENWQHVTSSKKKRSSASAKKHKTSPSSYEDIVSMMRMVDENNEQLQLPDGIDEEILAVFLSKTYGDANVRANAAVVTSDSTLLISALKVVYPRVDTRLKQRITRIIQKLSTVDHPPPLPETSSDE</sequence>
<keyword evidence="2" id="KW-1185">Reference proteome</keyword>
<comment type="caution">
    <text evidence="1">The sequence shown here is derived from an EMBL/GenBank/DDBJ whole genome shotgun (WGS) entry which is preliminary data.</text>
</comment>
<accession>A0ACC2NJ34</accession>
<protein>
    <submittedName>
        <fullName evidence="1">Uncharacterized protein</fullName>
    </submittedName>
</protein>
<organism evidence="1 2">
    <name type="scientific">Eretmocerus hayati</name>
    <dbReference type="NCBI Taxonomy" id="131215"/>
    <lineage>
        <taxon>Eukaryota</taxon>
        <taxon>Metazoa</taxon>
        <taxon>Ecdysozoa</taxon>
        <taxon>Arthropoda</taxon>
        <taxon>Hexapoda</taxon>
        <taxon>Insecta</taxon>
        <taxon>Pterygota</taxon>
        <taxon>Neoptera</taxon>
        <taxon>Endopterygota</taxon>
        <taxon>Hymenoptera</taxon>
        <taxon>Apocrita</taxon>
        <taxon>Proctotrupomorpha</taxon>
        <taxon>Chalcidoidea</taxon>
        <taxon>Aphelinidae</taxon>
        <taxon>Aphelininae</taxon>
        <taxon>Eretmocerus</taxon>
    </lineage>
</organism>
<dbReference type="Proteomes" id="UP001239111">
    <property type="component" value="Chromosome 3"/>
</dbReference>
<gene>
    <name evidence="1" type="ORF">QAD02_002077</name>
</gene>
<reference evidence="1" key="1">
    <citation type="submission" date="2023-04" db="EMBL/GenBank/DDBJ databases">
        <title>A chromosome-level genome assembly of the parasitoid wasp Eretmocerus hayati.</title>
        <authorList>
            <person name="Zhong Y."/>
            <person name="Liu S."/>
            <person name="Liu Y."/>
        </authorList>
    </citation>
    <scope>NUCLEOTIDE SEQUENCE</scope>
    <source>
        <strain evidence="1">ZJU_SS_LIU_2023</strain>
    </source>
</reference>
<name>A0ACC2NJ34_9HYME</name>
<proteinExistence type="predicted"/>